<gene>
    <name evidence="8" type="ORF">NS506_06255</name>
</gene>
<keyword evidence="3 7" id="KW-0862">Zinc</keyword>
<dbReference type="GO" id="GO:0004089">
    <property type="term" value="F:carbonate dehydratase activity"/>
    <property type="evidence" value="ECO:0007669"/>
    <property type="project" value="UniProtKB-EC"/>
</dbReference>
<dbReference type="Pfam" id="PF00484">
    <property type="entry name" value="Pro_CA"/>
    <property type="match status" value="1"/>
</dbReference>
<feature type="binding site" evidence="7">
    <location>
        <position position="53"/>
    </location>
    <ligand>
        <name>Zn(2+)</name>
        <dbReference type="ChEBI" id="CHEBI:29105"/>
    </ligand>
</feature>
<dbReference type="InterPro" id="IPR015892">
    <property type="entry name" value="Carbonic_anhydrase_CS"/>
</dbReference>
<dbReference type="AlphaFoldDB" id="A0ABC8B168"/>
<dbReference type="InterPro" id="IPR036874">
    <property type="entry name" value="Carbonic_anhydrase_sf"/>
</dbReference>
<evidence type="ECO:0000256" key="4">
    <source>
        <dbReference type="ARBA" id="ARBA00023239"/>
    </source>
</evidence>
<evidence type="ECO:0000256" key="7">
    <source>
        <dbReference type="PIRSR" id="PIRSR601765-1"/>
    </source>
</evidence>
<name>A0ABC8B168_9NOCA</name>
<dbReference type="EC" id="4.2.1.1" evidence="2"/>
<evidence type="ECO:0000256" key="6">
    <source>
        <dbReference type="ARBA" id="ARBA00048348"/>
    </source>
</evidence>
<evidence type="ECO:0000256" key="2">
    <source>
        <dbReference type="ARBA" id="ARBA00012925"/>
    </source>
</evidence>
<feature type="binding site" evidence="7">
    <location>
        <position position="55"/>
    </location>
    <ligand>
        <name>Zn(2+)</name>
        <dbReference type="ChEBI" id="CHEBI:29105"/>
    </ligand>
</feature>
<sequence>MAVNAVKTAEAWDLLRAGNERFVRGELRHPGQGAVDRAKLVTGQQPSAILFGCSDSRVAAEIIFDQGLGDMFVVRTAGHVIDASVLGSIEYGVEVLGVPLIVVLGHDSCGAVRETIDALDGQGVPGGFIRSVVERVAPSILVGRREGLAGVDELEARHVVETSRLLTQRSAVVAARVAAGDCAIACVTYKLSDGRVQVHCAVGDIGETVCDTADPRLHLEPLVSGCRCSAA</sequence>
<feature type="binding site" evidence="7">
    <location>
        <position position="106"/>
    </location>
    <ligand>
        <name>Zn(2+)</name>
        <dbReference type="ChEBI" id="CHEBI:29105"/>
    </ligand>
</feature>
<evidence type="ECO:0000313" key="9">
    <source>
        <dbReference type="Proteomes" id="UP000180166"/>
    </source>
</evidence>
<feature type="binding site" evidence="7">
    <location>
        <position position="109"/>
    </location>
    <ligand>
        <name>Zn(2+)</name>
        <dbReference type="ChEBI" id="CHEBI:29105"/>
    </ligand>
</feature>
<keyword evidence="4 8" id="KW-0456">Lyase</keyword>
<accession>A0ABC8B168</accession>
<reference evidence="8 9" key="1">
    <citation type="submission" date="2016-10" db="EMBL/GenBank/DDBJ databases">
        <title>Genome sequence of Nocardia seriolae strain EM150506, isolated from Anguila japonica.</title>
        <authorList>
            <person name="Han H.-J."/>
        </authorList>
    </citation>
    <scope>NUCLEOTIDE SEQUENCE [LARGE SCALE GENOMIC DNA]</scope>
    <source>
        <strain evidence="8 9">EM150506</strain>
    </source>
</reference>
<comment type="cofactor">
    <cofactor evidence="7">
        <name>Zn(2+)</name>
        <dbReference type="ChEBI" id="CHEBI:29105"/>
    </cofactor>
    <text evidence="7">Binds 1 zinc ion per subunit.</text>
</comment>
<proteinExistence type="inferred from homology"/>
<dbReference type="Gene3D" id="3.40.1050.10">
    <property type="entry name" value="Carbonic anhydrase"/>
    <property type="match status" value="1"/>
</dbReference>
<comment type="catalytic activity">
    <reaction evidence="6">
        <text>hydrogencarbonate + H(+) = CO2 + H2O</text>
        <dbReference type="Rhea" id="RHEA:10748"/>
        <dbReference type="ChEBI" id="CHEBI:15377"/>
        <dbReference type="ChEBI" id="CHEBI:15378"/>
        <dbReference type="ChEBI" id="CHEBI:16526"/>
        <dbReference type="ChEBI" id="CHEBI:17544"/>
        <dbReference type="EC" id="4.2.1.1"/>
    </reaction>
</comment>
<dbReference type="Proteomes" id="UP000180166">
    <property type="component" value="Chromosome"/>
</dbReference>
<dbReference type="InterPro" id="IPR001765">
    <property type="entry name" value="Carbonic_anhydrase"/>
</dbReference>
<dbReference type="SUPFAM" id="SSF53056">
    <property type="entry name" value="beta-carbonic anhydrase, cab"/>
    <property type="match status" value="1"/>
</dbReference>
<comment type="function">
    <text evidence="5">Catalyzes the reversible hydration of carbon dioxide to form bicarbonate.</text>
</comment>
<dbReference type="RefSeq" id="WP_045437387.1">
    <property type="nucleotide sequence ID" value="NZ_AP028459.1"/>
</dbReference>
<organism evidence="8 9">
    <name type="scientific">Nocardia seriolae</name>
    <dbReference type="NCBI Taxonomy" id="37332"/>
    <lineage>
        <taxon>Bacteria</taxon>
        <taxon>Bacillati</taxon>
        <taxon>Actinomycetota</taxon>
        <taxon>Actinomycetes</taxon>
        <taxon>Mycobacteriales</taxon>
        <taxon>Nocardiaceae</taxon>
        <taxon>Nocardia</taxon>
    </lineage>
</organism>
<evidence type="ECO:0000256" key="5">
    <source>
        <dbReference type="ARBA" id="ARBA00024993"/>
    </source>
</evidence>
<evidence type="ECO:0000313" key="8">
    <source>
        <dbReference type="EMBL" id="APB00291.1"/>
    </source>
</evidence>
<protein>
    <recommendedName>
        <fullName evidence="2">carbonic anhydrase</fullName>
        <ecNumber evidence="2">4.2.1.1</ecNumber>
    </recommendedName>
</protein>
<dbReference type="PANTHER" id="PTHR11002">
    <property type="entry name" value="CARBONIC ANHYDRASE"/>
    <property type="match status" value="1"/>
</dbReference>
<dbReference type="PROSITE" id="PS00704">
    <property type="entry name" value="PROK_CO2_ANHYDRASE_1"/>
    <property type="match status" value="1"/>
</dbReference>
<comment type="similarity">
    <text evidence="1">Belongs to the beta-class carbonic anhydrase family.</text>
</comment>
<dbReference type="GeneID" id="93376743"/>
<keyword evidence="7" id="KW-0479">Metal-binding</keyword>
<evidence type="ECO:0000256" key="1">
    <source>
        <dbReference type="ARBA" id="ARBA00006217"/>
    </source>
</evidence>
<dbReference type="EMBL" id="CP017839">
    <property type="protein sequence ID" value="APB00291.1"/>
    <property type="molecule type" value="Genomic_DNA"/>
</dbReference>
<evidence type="ECO:0000256" key="3">
    <source>
        <dbReference type="ARBA" id="ARBA00022833"/>
    </source>
</evidence>
<dbReference type="PANTHER" id="PTHR11002:SF79">
    <property type="entry name" value="CARBONIC ANHYDRASE 2"/>
    <property type="match status" value="1"/>
</dbReference>
<dbReference type="KEGG" id="nsr:NS506_06255"/>
<dbReference type="SMART" id="SM00947">
    <property type="entry name" value="Pro_CA"/>
    <property type="match status" value="1"/>
</dbReference>